<dbReference type="Pfam" id="PF00440">
    <property type="entry name" value="TetR_N"/>
    <property type="match status" value="1"/>
</dbReference>
<dbReference type="PANTHER" id="PTHR30055">
    <property type="entry name" value="HTH-TYPE TRANSCRIPTIONAL REGULATOR RUTR"/>
    <property type="match status" value="1"/>
</dbReference>
<reference evidence="4" key="2">
    <citation type="journal article" date="2019" name="Genes (Basel)">
        <title>A Novel Arsenate-Resistant Determinant Associated with ICEpMERPH, a Member of the SXT/R391 Group of Mobile Genetic Elements.</title>
        <authorList>
            <person name="Ryan"/>
            <person name="Slattery Pembroke."/>
        </authorList>
    </citation>
    <scope>NUCLEOTIDE SEQUENCE</scope>
    <source>
        <strain evidence="4">PMERPH</strain>
    </source>
</reference>
<sequence>MVIDSKITMINERNRTLIKMDKKVPCKSRSGRPVDPSKEVAILDAATELLFTQGPAKFSIEAVARKAGVSKVTVYNRFNEKNTLIEAIIHRQCDSLLQHLVIEPEQGQTPRQALHDFALNLAHFVLSHEHLNFLRLLGSLHEVDRDLLHSMYNNSVQNALDTLSGWLKIQQEAGRIECTDTEHAAELFLSMLAGLDIVRALHQLPPRQPGEEINRHVDAVVKQCWRLWQR</sequence>
<accession>A0A565DCG4</accession>
<protein>
    <submittedName>
        <fullName evidence="4">Transcriptional regulator, TetR family</fullName>
    </submittedName>
</protein>
<evidence type="ECO:0000256" key="1">
    <source>
        <dbReference type="ARBA" id="ARBA00023125"/>
    </source>
</evidence>
<dbReference type="GO" id="GO:0003700">
    <property type="term" value="F:DNA-binding transcription factor activity"/>
    <property type="evidence" value="ECO:0007669"/>
    <property type="project" value="TreeGrafter"/>
</dbReference>
<dbReference type="PROSITE" id="PS50977">
    <property type="entry name" value="HTH_TETR_2"/>
    <property type="match status" value="1"/>
</dbReference>
<dbReference type="InterPro" id="IPR050109">
    <property type="entry name" value="HTH-type_TetR-like_transc_reg"/>
</dbReference>
<dbReference type="GO" id="GO:0000976">
    <property type="term" value="F:transcription cis-regulatory region binding"/>
    <property type="evidence" value="ECO:0007669"/>
    <property type="project" value="TreeGrafter"/>
</dbReference>
<proteinExistence type="predicted"/>
<dbReference type="Gene3D" id="1.10.357.10">
    <property type="entry name" value="Tetracycline Repressor, domain 2"/>
    <property type="match status" value="1"/>
</dbReference>
<name>A0A565DCG4_SHEPU</name>
<reference evidence="4" key="1">
    <citation type="submission" date="2018-09" db="EMBL/GenBank/DDBJ databases">
        <authorList>
            <person name="Ryan M.P."/>
            <person name="Slattery S.M."/>
            <person name="Pembroke T."/>
        </authorList>
    </citation>
    <scope>NUCLEOTIDE SEQUENCE</scope>
    <source>
        <strain evidence="4">PMERPH</strain>
    </source>
</reference>
<dbReference type="InterPro" id="IPR001647">
    <property type="entry name" value="HTH_TetR"/>
</dbReference>
<dbReference type="EMBL" id="MH974755">
    <property type="protein sequence ID" value="QBQ85740.1"/>
    <property type="molecule type" value="Genomic_DNA"/>
</dbReference>
<dbReference type="AlphaFoldDB" id="A0A565DCG4"/>
<organism evidence="4">
    <name type="scientific">Shewanella putrefaciens</name>
    <name type="common">Pseudomonas putrefaciens</name>
    <dbReference type="NCBI Taxonomy" id="24"/>
    <lineage>
        <taxon>Bacteria</taxon>
        <taxon>Pseudomonadati</taxon>
        <taxon>Pseudomonadota</taxon>
        <taxon>Gammaproteobacteria</taxon>
        <taxon>Alteromonadales</taxon>
        <taxon>Shewanellaceae</taxon>
        <taxon>Shewanella</taxon>
    </lineage>
</organism>
<dbReference type="PRINTS" id="PR00455">
    <property type="entry name" value="HTHTETR"/>
</dbReference>
<feature type="domain" description="HTH tetR-type" evidence="3">
    <location>
        <begin position="36"/>
        <end position="96"/>
    </location>
</feature>
<feature type="DNA-binding region" description="H-T-H motif" evidence="2">
    <location>
        <begin position="59"/>
        <end position="78"/>
    </location>
</feature>
<dbReference type="Pfam" id="PF14246">
    <property type="entry name" value="TetR_C_7"/>
    <property type="match status" value="1"/>
</dbReference>
<dbReference type="InterPro" id="IPR009057">
    <property type="entry name" value="Homeodomain-like_sf"/>
</dbReference>
<dbReference type="PANTHER" id="PTHR30055:SF146">
    <property type="entry name" value="HTH-TYPE TRANSCRIPTIONAL DUAL REGULATOR CECR"/>
    <property type="match status" value="1"/>
</dbReference>
<dbReference type="InterPro" id="IPR036271">
    <property type="entry name" value="Tet_transcr_reg_TetR-rel_C_sf"/>
</dbReference>
<dbReference type="SUPFAM" id="SSF48498">
    <property type="entry name" value="Tetracyclin repressor-like, C-terminal domain"/>
    <property type="match status" value="1"/>
</dbReference>
<evidence type="ECO:0000256" key="2">
    <source>
        <dbReference type="PROSITE-ProRule" id="PRU00335"/>
    </source>
</evidence>
<evidence type="ECO:0000259" key="3">
    <source>
        <dbReference type="PROSITE" id="PS50977"/>
    </source>
</evidence>
<evidence type="ECO:0000313" key="4">
    <source>
        <dbReference type="EMBL" id="QBQ85740.1"/>
    </source>
</evidence>
<dbReference type="SUPFAM" id="SSF46689">
    <property type="entry name" value="Homeodomain-like"/>
    <property type="match status" value="1"/>
</dbReference>
<dbReference type="InterPro" id="IPR039536">
    <property type="entry name" value="TetR_C_Proteobacteria"/>
</dbReference>
<keyword evidence="1 2" id="KW-0238">DNA-binding</keyword>